<dbReference type="GO" id="GO:0045947">
    <property type="term" value="P:negative regulation of translational initiation"/>
    <property type="evidence" value="ECO:0007669"/>
    <property type="project" value="UniProtKB-UniRule"/>
</dbReference>
<dbReference type="Proteomes" id="UP000318288">
    <property type="component" value="Unassembled WGS sequence"/>
</dbReference>
<evidence type="ECO:0000256" key="4">
    <source>
        <dbReference type="ARBA" id="ARBA00022884"/>
    </source>
</evidence>
<comment type="function">
    <text evidence="5">A translational regulator that binds mRNA to regulate translation initiation and/or mRNA stability. Usually binds in the 5'-UTR at or near the Shine-Dalgarno sequence preventing ribosome-binding, thus repressing translation. Its main target seems to be the major flagellin gene, while its function is anatagonized by FliW.</text>
</comment>
<keyword evidence="5" id="KW-1005">Bacterial flagellum biogenesis</keyword>
<dbReference type="FunFam" id="2.60.40.4380:FF:000002">
    <property type="entry name" value="Translational regulator CsrA"/>
    <property type="match status" value="1"/>
</dbReference>
<evidence type="ECO:0000313" key="7">
    <source>
        <dbReference type="Proteomes" id="UP000318288"/>
    </source>
</evidence>
<dbReference type="PANTHER" id="PTHR34984">
    <property type="entry name" value="CARBON STORAGE REGULATOR"/>
    <property type="match status" value="1"/>
</dbReference>
<dbReference type="HAMAP" id="MF_00167">
    <property type="entry name" value="CsrA"/>
    <property type="match status" value="1"/>
</dbReference>
<keyword evidence="7" id="KW-1185">Reference proteome</keyword>
<comment type="similarity">
    <text evidence="5">Belongs to the CsrA/RsmA family.</text>
</comment>
<protein>
    <recommendedName>
        <fullName evidence="5">Translational regulator CsrA</fullName>
    </recommendedName>
</protein>
<dbReference type="GO" id="GO:0006402">
    <property type="term" value="P:mRNA catabolic process"/>
    <property type="evidence" value="ECO:0007669"/>
    <property type="project" value="InterPro"/>
</dbReference>
<dbReference type="PANTHER" id="PTHR34984:SF1">
    <property type="entry name" value="CARBON STORAGE REGULATOR"/>
    <property type="match status" value="1"/>
</dbReference>
<dbReference type="InterPro" id="IPR036107">
    <property type="entry name" value="CsrA_sf"/>
</dbReference>
<evidence type="ECO:0000256" key="2">
    <source>
        <dbReference type="ARBA" id="ARBA00022491"/>
    </source>
</evidence>
<reference evidence="6 7" key="1">
    <citation type="submission" date="2019-02" db="EMBL/GenBank/DDBJ databases">
        <title>Deep-cultivation of Planctomycetes and their phenomic and genomic characterization uncovers novel biology.</title>
        <authorList>
            <person name="Wiegand S."/>
            <person name="Jogler M."/>
            <person name="Boedeker C."/>
            <person name="Pinto D."/>
            <person name="Vollmers J."/>
            <person name="Rivas-Marin E."/>
            <person name="Kohn T."/>
            <person name="Peeters S.H."/>
            <person name="Heuer A."/>
            <person name="Rast P."/>
            <person name="Oberbeckmann S."/>
            <person name="Bunk B."/>
            <person name="Jeske O."/>
            <person name="Meyerdierks A."/>
            <person name="Storesund J.E."/>
            <person name="Kallscheuer N."/>
            <person name="Luecker S."/>
            <person name="Lage O.M."/>
            <person name="Pohl T."/>
            <person name="Merkel B.J."/>
            <person name="Hornburger P."/>
            <person name="Mueller R.-W."/>
            <person name="Bruemmer F."/>
            <person name="Labrenz M."/>
            <person name="Spormann A.M."/>
            <person name="Op Den Camp H."/>
            <person name="Overmann J."/>
            <person name="Amann R."/>
            <person name="Jetten M.S.M."/>
            <person name="Mascher T."/>
            <person name="Medema M.H."/>
            <person name="Devos D.P."/>
            <person name="Kaster A.-K."/>
            <person name="Ovreas L."/>
            <person name="Rohde M."/>
            <person name="Galperin M.Y."/>
            <person name="Jogler C."/>
        </authorList>
    </citation>
    <scope>NUCLEOTIDE SEQUENCE [LARGE SCALE GENOMIC DNA]</scope>
    <source>
        <strain evidence="6 7">Poly51</strain>
    </source>
</reference>
<gene>
    <name evidence="5 6" type="primary">csrA</name>
    <name evidence="6" type="ORF">Poly51_56310</name>
</gene>
<dbReference type="AlphaFoldDB" id="A0A5C6ECM8"/>
<sequence>MLVLTRKVDEQILIGDDIKITLIRVRGNSVRIGIEAPREVRVVRGELQKIETQKQEIEVELDGDAEIDDLAQLFAHPESQRVGRPAIANTPASKATGAANRIAKLATSESKAEVFVGSVNRSGGDAKLNRAPLANFVSAS</sequence>
<dbReference type="SUPFAM" id="SSF117130">
    <property type="entry name" value="CsrA-like"/>
    <property type="match status" value="1"/>
</dbReference>
<keyword evidence="2 5" id="KW-0678">Repressor</keyword>
<comment type="subunit">
    <text evidence="5">Homodimer; the beta-strands of each monomer intercalate to form a hydrophobic core, while the alpha-helices form wings that extend away from the core.</text>
</comment>
<dbReference type="GO" id="GO:0044781">
    <property type="term" value="P:bacterial-type flagellum organization"/>
    <property type="evidence" value="ECO:0007669"/>
    <property type="project" value="UniProtKB-KW"/>
</dbReference>
<dbReference type="GO" id="GO:0005829">
    <property type="term" value="C:cytosol"/>
    <property type="evidence" value="ECO:0007669"/>
    <property type="project" value="TreeGrafter"/>
</dbReference>
<comment type="caution">
    <text evidence="6">The sequence shown here is derived from an EMBL/GenBank/DDBJ whole genome shotgun (WGS) entry which is preliminary data.</text>
</comment>
<accession>A0A5C6ECM8</accession>
<dbReference type="InterPro" id="IPR003751">
    <property type="entry name" value="CsrA"/>
</dbReference>
<dbReference type="Pfam" id="PF02599">
    <property type="entry name" value="CsrA"/>
    <property type="match status" value="1"/>
</dbReference>
<keyword evidence="3 5" id="KW-0810">Translation regulation</keyword>
<evidence type="ECO:0000256" key="5">
    <source>
        <dbReference type="HAMAP-Rule" id="MF_00167"/>
    </source>
</evidence>
<evidence type="ECO:0000256" key="3">
    <source>
        <dbReference type="ARBA" id="ARBA00022845"/>
    </source>
</evidence>
<dbReference type="GO" id="GO:0006109">
    <property type="term" value="P:regulation of carbohydrate metabolic process"/>
    <property type="evidence" value="ECO:0007669"/>
    <property type="project" value="InterPro"/>
</dbReference>
<keyword evidence="1 5" id="KW-0963">Cytoplasm</keyword>
<comment type="subcellular location">
    <subcellularLocation>
        <location evidence="5">Cytoplasm</location>
    </subcellularLocation>
</comment>
<keyword evidence="4 5" id="KW-0694">RNA-binding</keyword>
<proteinExistence type="inferred from homology"/>
<dbReference type="EMBL" id="SJPW01000008">
    <property type="protein sequence ID" value="TWU46235.1"/>
    <property type="molecule type" value="Genomic_DNA"/>
</dbReference>
<dbReference type="RefSeq" id="WP_146461973.1">
    <property type="nucleotide sequence ID" value="NZ_SJPW01000008.1"/>
</dbReference>
<evidence type="ECO:0000256" key="1">
    <source>
        <dbReference type="ARBA" id="ARBA00022490"/>
    </source>
</evidence>
<evidence type="ECO:0000313" key="6">
    <source>
        <dbReference type="EMBL" id="TWU46235.1"/>
    </source>
</evidence>
<dbReference type="GO" id="GO:0048027">
    <property type="term" value="F:mRNA 5'-UTR binding"/>
    <property type="evidence" value="ECO:0007669"/>
    <property type="project" value="UniProtKB-UniRule"/>
</dbReference>
<name>A0A5C6ECM8_9BACT</name>
<dbReference type="OrthoDB" id="289081at2"/>
<dbReference type="GO" id="GO:1902208">
    <property type="term" value="P:regulation of bacterial-type flagellum assembly"/>
    <property type="evidence" value="ECO:0007669"/>
    <property type="project" value="UniProtKB-UniRule"/>
</dbReference>
<dbReference type="Gene3D" id="2.60.40.4380">
    <property type="entry name" value="Translational regulator CsrA"/>
    <property type="match status" value="1"/>
</dbReference>
<organism evidence="6 7">
    <name type="scientific">Rubripirellula tenax</name>
    <dbReference type="NCBI Taxonomy" id="2528015"/>
    <lineage>
        <taxon>Bacteria</taxon>
        <taxon>Pseudomonadati</taxon>
        <taxon>Planctomycetota</taxon>
        <taxon>Planctomycetia</taxon>
        <taxon>Pirellulales</taxon>
        <taxon>Pirellulaceae</taxon>
        <taxon>Rubripirellula</taxon>
    </lineage>
</organism>